<dbReference type="AlphaFoldDB" id="A0A8J7VUE8"/>
<keyword evidence="7 8" id="KW-0472">Membrane</keyword>
<feature type="transmembrane region" description="Helical" evidence="8">
    <location>
        <begin position="315"/>
        <end position="337"/>
    </location>
</feature>
<feature type="transmembrane region" description="Helical" evidence="8">
    <location>
        <begin position="215"/>
        <end position="236"/>
    </location>
</feature>
<evidence type="ECO:0000259" key="9">
    <source>
        <dbReference type="PROSITE" id="PS50850"/>
    </source>
</evidence>
<dbReference type="InterPro" id="IPR011701">
    <property type="entry name" value="MFS"/>
</dbReference>
<name>A0A8J7VUE8_9GAMM</name>
<evidence type="ECO:0000256" key="4">
    <source>
        <dbReference type="ARBA" id="ARBA00022475"/>
    </source>
</evidence>
<feature type="transmembrane region" description="Helical" evidence="8">
    <location>
        <begin position="349"/>
        <end position="368"/>
    </location>
</feature>
<dbReference type="InterPro" id="IPR036259">
    <property type="entry name" value="MFS_trans_sf"/>
</dbReference>
<dbReference type="InterPro" id="IPR020846">
    <property type="entry name" value="MFS_dom"/>
</dbReference>
<organism evidence="10">
    <name type="scientific">Coralloluteibacterium stylophorae</name>
    <dbReference type="NCBI Taxonomy" id="1776034"/>
    <lineage>
        <taxon>Bacteria</taxon>
        <taxon>Pseudomonadati</taxon>
        <taxon>Pseudomonadota</taxon>
        <taxon>Gammaproteobacteria</taxon>
        <taxon>Lysobacterales</taxon>
        <taxon>Lysobacteraceae</taxon>
        <taxon>Coralloluteibacterium</taxon>
    </lineage>
</organism>
<dbReference type="GO" id="GO:1990961">
    <property type="term" value="P:xenobiotic detoxification by transmembrane export across the plasma membrane"/>
    <property type="evidence" value="ECO:0007669"/>
    <property type="project" value="InterPro"/>
</dbReference>
<dbReference type="EMBL" id="JAGQFT020000002">
    <property type="protein sequence ID" value="MBS7456368.1"/>
    <property type="molecule type" value="Genomic_DNA"/>
</dbReference>
<feature type="domain" description="Major facilitator superfamily (MFS) profile" evidence="9">
    <location>
        <begin position="12"/>
        <end position="398"/>
    </location>
</feature>
<feature type="transmembrane region" description="Helical" evidence="8">
    <location>
        <begin position="251"/>
        <end position="270"/>
    </location>
</feature>
<dbReference type="PANTHER" id="PTHR23502">
    <property type="entry name" value="MAJOR FACILITATOR SUPERFAMILY"/>
    <property type="match status" value="1"/>
</dbReference>
<feature type="transmembrane region" description="Helical" evidence="8">
    <location>
        <begin position="12"/>
        <end position="34"/>
    </location>
</feature>
<gene>
    <name evidence="11" type="ORF">KB893_004355</name>
    <name evidence="10" type="ORF">KB893_13030</name>
</gene>
<accession>A0A8J7VUE8</accession>
<evidence type="ECO:0000256" key="7">
    <source>
        <dbReference type="ARBA" id="ARBA00023136"/>
    </source>
</evidence>
<dbReference type="GO" id="GO:0042910">
    <property type="term" value="F:xenobiotic transmembrane transporter activity"/>
    <property type="evidence" value="ECO:0007669"/>
    <property type="project" value="InterPro"/>
</dbReference>
<feature type="transmembrane region" description="Helical" evidence="8">
    <location>
        <begin position="282"/>
        <end position="303"/>
    </location>
</feature>
<feature type="transmembrane region" description="Helical" evidence="8">
    <location>
        <begin position="78"/>
        <end position="97"/>
    </location>
</feature>
<feature type="transmembrane region" description="Helical" evidence="8">
    <location>
        <begin position="374"/>
        <end position="393"/>
    </location>
</feature>
<dbReference type="EMBL" id="JAGQFT010000131">
    <property type="protein sequence ID" value="MBR0563430.1"/>
    <property type="molecule type" value="Genomic_DNA"/>
</dbReference>
<evidence type="ECO:0000313" key="10">
    <source>
        <dbReference type="EMBL" id="MBR0563430.1"/>
    </source>
</evidence>
<dbReference type="NCBIfam" id="TIGR00710">
    <property type="entry name" value="efflux_Bcr_CflA"/>
    <property type="match status" value="1"/>
</dbReference>
<keyword evidence="8" id="KW-0997">Cell inner membrane</keyword>
<dbReference type="Gene3D" id="1.20.1720.10">
    <property type="entry name" value="Multidrug resistance protein D"/>
    <property type="match status" value="1"/>
</dbReference>
<evidence type="ECO:0000256" key="1">
    <source>
        <dbReference type="ARBA" id="ARBA00004651"/>
    </source>
</evidence>
<evidence type="ECO:0000256" key="6">
    <source>
        <dbReference type="ARBA" id="ARBA00022989"/>
    </source>
</evidence>
<keyword evidence="3 8" id="KW-0813">Transport</keyword>
<proteinExistence type="inferred from homology"/>
<dbReference type="CDD" id="cd17320">
    <property type="entry name" value="MFS_MdfA_MDR_like"/>
    <property type="match status" value="1"/>
</dbReference>
<dbReference type="PROSITE" id="PS50850">
    <property type="entry name" value="MFS"/>
    <property type="match status" value="1"/>
</dbReference>
<keyword evidence="6 8" id="KW-1133">Transmembrane helix</keyword>
<dbReference type="Pfam" id="PF07690">
    <property type="entry name" value="MFS_1"/>
    <property type="match status" value="1"/>
</dbReference>
<keyword evidence="4" id="KW-1003">Cell membrane</keyword>
<protein>
    <recommendedName>
        <fullName evidence="8">Bcr/CflA family efflux transporter</fullName>
    </recommendedName>
</protein>
<comment type="similarity">
    <text evidence="2 8">Belongs to the major facilitator superfamily. Bcr/CmlA family.</text>
</comment>
<feature type="transmembrane region" description="Helical" evidence="8">
    <location>
        <begin position="166"/>
        <end position="186"/>
    </location>
</feature>
<sequence length="415" mass="44125">MTPQPAVPRGRIALLLAGLAMFGPFTIDTIFPAFGAIGRDYAAGKVAVQQTISVYLVAYAATCLLHGPLSDAFGRRRVILVGVSVFLLASIGCALATDLPMLLGFRALQGVSAGAGLVVGRAVIRDLYEGQDAQRLMSLVMLLFGVAPGIAPIIGGWIMAWAEWHAIFWFLAAFAGLLFLATALGLPETHPPQARTPLRMGLLWRNSAAMVRDGVFMRLAVAGAFNFGALFLYIASAPEIVQRFLGLNEQQYGWLFVPVIVGMMTGSFLAGRLSGRVAPTRLANVGFGFCVAGMALNLAYSVLGEPMLPWTILPLPLLSFGVALAFPILTLVLLDMYPQQRGAASSMQAFVGLVSNAVISGLLSPLLSGTPLRLALGAAAFTATAWVLWRWHVAHATRLPARTEPPDALQAADRL</sequence>
<evidence type="ECO:0000256" key="5">
    <source>
        <dbReference type="ARBA" id="ARBA00022692"/>
    </source>
</evidence>
<feature type="transmembrane region" description="Helical" evidence="8">
    <location>
        <begin position="136"/>
        <end position="160"/>
    </location>
</feature>
<feature type="transmembrane region" description="Helical" evidence="8">
    <location>
        <begin position="46"/>
        <end position="66"/>
    </location>
</feature>
<reference evidence="11 12" key="1">
    <citation type="journal article" date="2021" name="Microbiol. Resour. Announc.">
        <title>Draft Genome Sequence of Coralloluteibacterium stylophorae LMG 29479T.</title>
        <authorList>
            <person name="Karlyshev A.V."/>
            <person name="Kudryashova E.B."/>
            <person name="Ariskina E.V."/>
            <person name="Conroy A.P."/>
            <person name="Abidueva E.Y."/>
        </authorList>
    </citation>
    <scope>NUCLEOTIDE SEQUENCE [LARGE SCALE GENOMIC DNA]</scope>
    <source>
        <strain evidence="11 12">LMG 29479</strain>
    </source>
</reference>
<reference evidence="10" key="2">
    <citation type="submission" date="2021-04" db="EMBL/GenBank/DDBJ databases">
        <authorList>
            <person name="Karlyshev A.V."/>
        </authorList>
    </citation>
    <scope>NUCLEOTIDE SEQUENCE</scope>
    <source>
        <strain evidence="10">LMG 29479</strain>
    </source>
</reference>
<dbReference type="GO" id="GO:0015385">
    <property type="term" value="F:sodium:proton antiporter activity"/>
    <property type="evidence" value="ECO:0007669"/>
    <property type="project" value="TreeGrafter"/>
</dbReference>
<evidence type="ECO:0000256" key="3">
    <source>
        <dbReference type="ARBA" id="ARBA00022448"/>
    </source>
</evidence>
<evidence type="ECO:0000313" key="12">
    <source>
        <dbReference type="Proteomes" id="UP000675747"/>
    </source>
</evidence>
<dbReference type="Proteomes" id="UP000675747">
    <property type="component" value="Unassembled WGS sequence"/>
</dbReference>
<comment type="subcellular location">
    <subcellularLocation>
        <location evidence="8">Cell inner membrane</location>
        <topology evidence="8">Multi-pass membrane protein</topology>
    </subcellularLocation>
    <subcellularLocation>
        <location evidence="1">Cell membrane</location>
        <topology evidence="1">Multi-pass membrane protein</topology>
    </subcellularLocation>
</comment>
<dbReference type="PANTHER" id="PTHR23502:SF132">
    <property type="entry name" value="POLYAMINE TRANSPORTER 2-RELATED"/>
    <property type="match status" value="1"/>
</dbReference>
<dbReference type="SUPFAM" id="SSF103473">
    <property type="entry name" value="MFS general substrate transporter"/>
    <property type="match status" value="1"/>
</dbReference>
<dbReference type="RefSeq" id="WP_211927338.1">
    <property type="nucleotide sequence ID" value="NZ_JAGQFT020000002.1"/>
</dbReference>
<feature type="transmembrane region" description="Helical" evidence="8">
    <location>
        <begin position="103"/>
        <end position="124"/>
    </location>
</feature>
<comment type="caution">
    <text evidence="10">The sequence shown here is derived from an EMBL/GenBank/DDBJ whole genome shotgun (WGS) entry which is preliminary data.</text>
</comment>
<keyword evidence="5 8" id="KW-0812">Transmembrane</keyword>
<evidence type="ECO:0000256" key="8">
    <source>
        <dbReference type="RuleBase" id="RU365088"/>
    </source>
</evidence>
<dbReference type="InterPro" id="IPR004812">
    <property type="entry name" value="Efflux_drug-R_Bcr/CmlA"/>
</dbReference>
<evidence type="ECO:0000256" key="2">
    <source>
        <dbReference type="ARBA" id="ARBA00006236"/>
    </source>
</evidence>
<keyword evidence="12" id="KW-1185">Reference proteome</keyword>
<evidence type="ECO:0000313" key="11">
    <source>
        <dbReference type="EMBL" id="MBS7456368.1"/>
    </source>
</evidence>
<dbReference type="GO" id="GO:0005886">
    <property type="term" value="C:plasma membrane"/>
    <property type="evidence" value="ECO:0007669"/>
    <property type="project" value="UniProtKB-SubCell"/>
</dbReference>